<evidence type="ECO:0000313" key="3">
    <source>
        <dbReference type="Proteomes" id="UP001055156"/>
    </source>
</evidence>
<reference evidence="2" key="1">
    <citation type="journal article" date="2021" name="Front. Microbiol.">
        <title>Comprehensive Comparative Genomics and Phenotyping of Methylobacterium Species.</title>
        <authorList>
            <person name="Alessa O."/>
            <person name="Ogura Y."/>
            <person name="Fujitani Y."/>
            <person name="Takami H."/>
            <person name="Hayashi T."/>
            <person name="Sahin N."/>
            <person name="Tani A."/>
        </authorList>
    </citation>
    <scope>NUCLEOTIDE SEQUENCE</scope>
    <source>
        <strain evidence="2">NBRC 15689</strain>
    </source>
</reference>
<dbReference type="Proteomes" id="UP001055156">
    <property type="component" value="Unassembled WGS sequence"/>
</dbReference>
<organism evidence="2 3">
    <name type="scientific">Methylobacterium organophilum</name>
    <dbReference type="NCBI Taxonomy" id="410"/>
    <lineage>
        <taxon>Bacteria</taxon>
        <taxon>Pseudomonadati</taxon>
        <taxon>Pseudomonadota</taxon>
        <taxon>Alphaproteobacteria</taxon>
        <taxon>Hyphomicrobiales</taxon>
        <taxon>Methylobacteriaceae</taxon>
        <taxon>Methylobacterium</taxon>
    </lineage>
</organism>
<proteinExistence type="predicted"/>
<evidence type="ECO:0000313" key="2">
    <source>
        <dbReference type="EMBL" id="GJE29782.1"/>
    </source>
</evidence>
<protein>
    <submittedName>
        <fullName evidence="2">Uncharacterized protein</fullName>
    </submittedName>
</protein>
<dbReference type="EMBL" id="BPQV01000020">
    <property type="protein sequence ID" value="GJE29782.1"/>
    <property type="molecule type" value="Genomic_DNA"/>
</dbReference>
<dbReference type="RefSeq" id="WP_238315007.1">
    <property type="nucleotide sequence ID" value="NZ_BPQV01000020.1"/>
</dbReference>
<sequence length="84" mass="9126">MSANTLLFRLPRVLLRTGECLVPRDLSWRRAEILRARGWASTNPFHQRWLGKLTLTQAGRAALLAGSSSPSPTPAGRSGSNAEA</sequence>
<keyword evidence="3" id="KW-1185">Reference proteome</keyword>
<gene>
    <name evidence="2" type="ORF">LKMONMHP_4668</name>
</gene>
<evidence type="ECO:0000256" key="1">
    <source>
        <dbReference type="SAM" id="MobiDB-lite"/>
    </source>
</evidence>
<reference evidence="2" key="2">
    <citation type="submission" date="2021-08" db="EMBL/GenBank/DDBJ databases">
        <authorList>
            <person name="Tani A."/>
            <person name="Ola A."/>
            <person name="Ogura Y."/>
            <person name="Katsura K."/>
            <person name="Hayashi T."/>
        </authorList>
    </citation>
    <scope>NUCLEOTIDE SEQUENCE</scope>
    <source>
        <strain evidence="2">NBRC 15689</strain>
    </source>
</reference>
<comment type="caution">
    <text evidence="2">The sequence shown here is derived from an EMBL/GenBank/DDBJ whole genome shotgun (WGS) entry which is preliminary data.</text>
</comment>
<accession>A0ABQ4TID5</accession>
<feature type="region of interest" description="Disordered" evidence="1">
    <location>
        <begin position="64"/>
        <end position="84"/>
    </location>
</feature>
<name>A0ABQ4TID5_METOR</name>